<keyword evidence="1" id="KW-1133">Transmembrane helix</keyword>
<keyword evidence="1" id="KW-0812">Transmembrane</keyword>
<organism evidence="2 3">
    <name type="scientific">Elysia crispata</name>
    <name type="common">lettuce slug</name>
    <dbReference type="NCBI Taxonomy" id="231223"/>
    <lineage>
        <taxon>Eukaryota</taxon>
        <taxon>Metazoa</taxon>
        <taxon>Spiralia</taxon>
        <taxon>Lophotrochozoa</taxon>
        <taxon>Mollusca</taxon>
        <taxon>Gastropoda</taxon>
        <taxon>Heterobranchia</taxon>
        <taxon>Euthyneura</taxon>
        <taxon>Panpulmonata</taxon>
        <taxon>Sacoglossa</taxon>
        <taxon>Placobranchoidea</taxon>
        <taxon>Plakobranchidae</taxon>
        <taxon>Elysia</taxon>
    </lineage>
</organism>
<evidence type="ECO:0000313" key="3">
    <source>
        <dbReference type="Proteomes" id="UP001283361"/>
    </source>
</evidence>
<dbReference type="Proteomes" id="UP001283361">
    <property type="component" value="Unassembled WGS sequence"/>
</dbReference>
<dbReference type="AlphaFoldDB" id="A0AAE0XQX0"/>
<comment type="caution">
    <text evidence="2">The sequence shown here is derived from an EMBL/GenBank/DDBJ whole genome shotgun (WGS) entry which is preliminary data.</text>
</comment>
<evidence type="ECO:0000313" key="2">
    <source>
        <dbReference type="EMBL" id="KAK3704583.1"/>
    </source>
</evidence>
<evidence type="ECO:0000256" key="1">
    <source>
        <dbReference type="SAM" id="Phobius"/>
    </source>
</evidence>
<proteinExistence type="predicted"/>
<accession>A0AAE0XQX0</accession>
<dbReference type="EMBL" id="JAWDGP010007794">
    <property type="protein sequence ID" value="KAK3704583.1"/>
    <property type="molecule type" value="Genomic_DNA"/>
</dbReference>
<protein>
    <submittedName>
        <fullName evidence="2">Uncharacterized protein</fullName>
    </submittedName>
</protein>
<gene>
    <name evidence="2" type="ORF">RRG08_033623</name>
</gene>
<name>A0AAE0XQX0_9GAST</name>
<feature type="transmembrane region" description="Helical" evidence="1">
    <location>
        <begin position="6"/>
        <end position="28"/>
    </location>
</feature>
<keyword evidence="1" id="KW-0472">Membrane</keyword>
<keyword evidence="3" id="KW-1185">Reference proteome</keyword>
<sequence>MKPEKLGWFYLILKKILLSLQIIAVIAMGKFTDWVKRKLQRDETRDSSVDPAPLGVTDILCKPLRVNVEIINGECYVENGDKHLNTICKETIAAMTDFQRQMLMIAPEGKPKKLTFVQEITRDGDSVMSRRVYFQSDEERETPAAVKALQENHGSEF</sequence>
<reference evidence="2" key="1">
    <citation type="journal article" date="2023" name="G3 (Bethesda)">
        <title>A reference genome for the long-term kleptoplast-retaining sea slug Elysia crispata morphotype clarki.</title>
        <authorList>
            <person name="Eastman K.E."/>
            <person name="Pendleton A.L."/>
            <person name="Shaikh M.A."/>
            <person name="Suttiyut T."/>
            <person name="Ogas R."/>
            <person name="Tomko P."/>
            <person name="Gavelis G."/>
            <person name="Widhalm J.R."/>
            <person name="Wisecaver J.H."/>
        </authorList>
    </citation>
    <scope>NUCLEOTIDE SEQUENCE</scope>
    <source>
        <strain evidence="2">ECLA1</strain>
    </source>
</reference>